<protein>
    <submittedName>
        <fullName evidence="3">AMP-binding protein</fullName>
    </submittedName>
</protein>
<feature type="domain" description="AMP-binding enzyme C-terminal" evidence="2">
    <location>
        <begin position="451"/>
        <end position="526"/>
    </location>
</feature>
<dbReference type="Proteomes" id="UP001299046">
    <property type="component" value="Unassembled WGS sequence"/>
</dbReference>
<dbReference type="Gene3D" id="3.40.50.12780">
    <property type="entry name" value="N-terminal domain of ligase-like"/>
    <property type="match status" value="1"/>
</dbReference>
<organism evidence="3 4">
    <name type="scientific">[Mycobacterium] zoologicum</name>
    <dbReference type="NCBI Taxonomy" id="2872311"/>
    <lineage>
        <taxon>Bacteria</taxon>
        <taxon>Bacillati</taxon>
        <taxon>Actinomycetota</taxon>
        <taxon>Actinomycetes</taxon>
        <taxon>Mycobacteriales</taxon>
        <taxon>Mycobacteriaceae</taxon>
        <taxon>Mycolicibacter</taxon>
    </lineage>
</organism>
<evidence type="ECO:0000313" key="4">
    <source>
        <dbReference type="Proteomes" id="UP001299046"/>
    </source>
</evidence>
<dbReference type="InterPro" id="IPR025110">
    <property type="entry name" value="AMP-bd_C"/>
</dbReference>
<dbReference type="InterPro" id="IPR042099">
    <property type="entry name" value="ANL_N_sf"/>
</dbReference>
<dbReference type="InterPro" id="IPR045851">
    <property type="entry name" value="AMP-bd_C_sf"/>
</dbReference>
<dbReference type="RefSeq" id="WP_224861870.1">
    <property type="nucleotide sequence ID" value="NZ_JAYJJT010000003.1"/>
</dbReference>
<gene>
    <name evidence="3" type="ORF">KV112_03785</name>
</gene>
<dbReference type="PANTHER" id="PTHR43201:SF32">
    <property type="entry name" value="2-SUCCINYLBENZOATE--COA LIGASE, CHLOROPLASTIC_PEROXISOMAL"/>
    <property type="match status" value="1"/>
</dbReference>
<dbReference type="InterPro" id="IPR000873">
    <property type="entry name" value="AMP-dep_synth/lig_dom"/>
</dbReference>
<feature type="domain" description="AMP-dependent synthetase/ligase" evidence="1">
    <location>
        <begin position="24"/>
        <end position="399"/>
    </location>
</feature>
<dbReference type="Pfam" id="PF00501">
    <property type="entry name" value="AMP-binding"/>
    <property type="match status" value="1"/>
</dbReference>
<evidence type="ECO:0000259" key="2">
    <source>
        <dbReference type="Pfam" id="PF13193"/>
    </source>
</evidence>
<evidence type="ECO:0000259" key="1">
    <source>
        <dbReference type="Pfam" id="PF00501"/>
    </source>
</evidence>
<accession>A0ABU5YFQ1</accession>
<reference evidence="3 4" key="1">
    <citation type="submission" date="2023-12" db="EMBL/GenBank/DDBJ databases">
        <title>Description of new species of Mycobacterium terrae complex isolated from sewage at the Sao Paulo Zoological Park Foundation in Brazil.</title>
        <authorList>
            <person name="Romagnoli C.L."/>
            <person name="Conceicao E.C."/>
            <person name="Machado E."/>
            <person name="Barreto L.B.P.F."/>
            <person name="Sharma A."/>
            <person name="Silva N.M."/>
            <person name="Marques L.E."/>
            <person name="Juliana M.A."/>
            <person name="Lourenco M.C.S."/>
            <person name="Digiampietri L.A."/>
            <person name="Suffys P.N."/>
            <person name="Viana-Niero C."/>
        </authorList>
    </citation>
    <scope>NUCLEOTIDE SEQUENCE [LARGE SCALE GENOMIC DNA]</scope>
    <source>
        <strain evidence="3 4">MYC123</strain>
    </source>
</reference>
<proteinExistence type="predicted"/>
<dbReference type="PANTHER" id="PTHR43201">
    <property type="entry name" value="ACYL-COA SYNTHETASE"/>
    <property type="match status" value="1"/>
</dbReference>
<dbReference type="Gene3D" id="3.30.300.30">
    <property type="match status" value="1"/>
</dbReference>
<dbReference type="SUPFAM" id="SSF56801">
    <property type="entry name" value="Acetyl-CoA synthetase-like"/>
    <property type="match status" value="1"/>
</dbReference>
<sequence>MTAGYDPSVYRTFFERDFTYLNGFRRNTARYGDRPALCDPDSGYQLTYAQLGARVDRLAAGLLAVGAGPGEVIAYQLFNGPEFAELYLATQAAGMVGSPINYRLAAGEVAHILDTSRPGVFVYDGRQAPVLGEALDRATHRPAVIVAVGDAEPIRVSGSTVLRYAELPADQSLPDCGRTVWDETTRLYTSGTTGMPKAVPLNGMIEIFSAHDVIMHFPLTAEDVTLNMTPWFHRGGLYSGGPNPTFYVGGQVVSMSGFDADRTLDAVAGRGVTFLIGAPTNLALLAAAQQDRPRDLSSLRGIVTMGAPLERDAALHYQQVLHPRIFNGYGSTEGFWNTFLRPADLPEHAGSAGRACTDDDVRVVRLHPDRLAGPDELVAADGHDVGEVIVRSPKCSVTYLDASESQQQKFRGGWLHIGDLATWDTDGYLTIVGRKDDMLVSGGENVHPIAVEEAINTHPGVRDSLVVGVPHPKWGRMVVAYIVAGRPAPSAEDLDDFCRNHAMLSTFKRPRAYRFVDMLPVSATGKKLHHQATVRAAEEFAAGEFIRPTSTVRTPR</sequence>
<comment type="caution">
    <text evidence="3">The sequence shown here is derived from an EMBL/GenBank/DDBJ whole genome shotgun (WGS) entry which is preliminary data.</text>
</comment>
<evidence type="ECO:0000313" key="3">
    <source>
        <dbReference type="EMBL" id="MEB3048868.1"/>
    </source>
</evidence>
<dbReference type="Pfam" id="PF13193">
    <property type="entry name" value="AMP-binding_C"/>
    <property type="match status" value="1"/>
</dbReference>
<keyword evidence="4" id="KW-1185">Reference proteome</keyword>
<name>A0ABU5YFQ1_9MYCO</name>
<dbReference type="EMBL" id="JAYJJT010000003">
    <property type="protein sequence ID" value="MEB3048868.1"/>
    <property type="molecule type" value="Genomic_DNA"/>
</dbReference>